<feature type="compositionally biased region" description="Polar residues" evidence="1">
    <location>
        <begin position="373"/>
        <end position="396"/>
    </location>
</feature>
<feature type="compositionally biased region" description="Polar residues" evidence="1">
    <location>
        <begin position="1021"/>
        <end position="1036"/>
    </location>
</feature>
<feature type="compositionally biased region" description="Low complexity" evidence="1">
    <location>
        <begin position="122"/>
        <end position="140"/>
    </location>
</feature>
<proteinExistence type="predicted"/>
<evidence type="ECO:0000313" key="3">
    <source>
        <dbReference type="Proteomes" id="UP000283090"/>
    </source>
</evidence>
<feature type="compositionally biased region" description="Basic and acidic residues" evidence="1">
    <location>
        <begin position="327"/>
        <end position="338"/>
    </location>
</feature>
<feature type="compositionally biased region" description="Basic and acidic residues" evidence="1">
    <location>
        <begin position="975"/>
        <end position="992"/>
    </location>
</feature>
<feature type="region of interest" description="Disordered" evidence="1">
    <location>
        <begin position="932"/>
        <end position="1003"/>
    </location>
</feature>
<organism evidence="2 3">
    <name type="scientific">Arthrobotrys flagrans</name>
    <name type="common">Nematode-trapping fungus</name>
    <name type="synonym">Trichothecium flagrans</name>
    <dbReference type="NCBI Taxonomy" id="97331"/>
    <lineage>
        <taxon>Eukaryota</taxon>
        <taxon>Fungi</taxon>
        <taxon>Dikarya</taxon>
        <taxon>Ascomycota</taxon>
        <taxon>Pezizomycotina</taxon>
        <taxon>Orbiliomycetes</taxon>
        <taxon>Orbiliales</taxon>
        <taxon>Orbiliaceae</taxon>
        <taxon>Arthrobotrys</taxon>
    </lineage>
</organism>
<dbReference type="Proteomes" id="UP000283090">
    <property type="component" value="Unassembled WGS sequence"/>
</dbReference>
<feature type="compositionally biased region" description="Low complexity" evidence="1">
    <location>
        <begin position="189"/>
        <end position="233"/>
    </location>
</feature>
<dbReference type="EMBL" id="SAEB01000006">
    <property type="protein sequence ID" value="RVD86430.1"/>
    <property type="molecule type" value="Genomic_DNA"/>
</dbReference>
<sequence>MPARDLAGDLAKEIFKLVPGKLAKSQNVEFLAEEYLSKEPSPGLDPEIPRDVRLERIFERYLKDLELYLPRYLDEILDEEVQNIATTPQEQKEEEKGDVDVDSEPGPQIIHHAVNDPEDFSSPDNSSSDPSDSTSVPTTPKNLALSGTVTSPADIYNGGYSLQPSNESQSQNDQTTLGLTGKAPEGTFIPTSPDTISKSSSSGFNGSDSVLSSQPSSELTPTTSSSDSLDSSSNALPRAVEESPNQSVESGSIDQSLQAQTARPIEPPQTNISPLKAGSGSQSPNGFTQPVSNTSSTHSAPSPSNTESYSEGTKSDNKGHLVQNDLNQHKSENNHIKQDTTLPAPLQEIESPISQSENRTTNTPSTPPYPQDINASESISENDGRSQSKISNSESAPIQGASAQVARGIKTDTPAKVEATPQVHDIFNPMEHPHIPASSEGQPFRSTELPTDREAKYTPPTPEEDPFRPSTTESSSTLDPSVLTIPLGDVAHQIPDHIENSETPNKETSVGSEIKENQQEVVQDASRPAKERSARNSPSVGLRTGGNAQLLGDTTPSAHKYSDNPAGLCGNSISSTRDLEAKGDSVIDVPRIETNMSNSATDPDPIQQTQIPISQIPAQLLPAPNNAESKAISPIQAPVSSIEIEGDPSAGSLLDGGHPDILDPEHKESTETAVETLKDAPSIDKPTTSQPSTTEPHFSEASSSDDISMTGDSEVALVNENNHQRELASVDEEAPLFGESKSDAVVDKISGPKNNPPINPKSPALENDEFPITSGNTDQLSQKEPPEAIFATELPTPEMVFDKRGSGSPLSESSAEPEDDDDINFSPGPKTHFSGTQTPIPVGKATAGLGLLTQVPTEFEAQQVLSPPVYIVEPDQDRTIEFPDPMQLLTSPYYKNAQLSLPQFQDNAPIKMYSTKLLGNPQLPSTRDIIAKGTVQQNQDDKTPVTTTYEPLDTEEQDNVGSQMQAEILANSENSTRENKRSRPKINEHDPVSEPEVEEQKTNLPAVVPQTAASTLASLDLQPSHTETPSSGQTKAPPTEAVHGIRRIPIFTQTRIEGSSPGLLNKISPSNILPEWSLKTPLLPNILPQIPSVSLSWIVPVSLTSILDLTPRNFLGMDKHTTTLGSSAQNRDDLGVPGKGVSNNEDVTVESYNDGPFLPPQIPGGFPSTEDFSEEPGTRLCEGILSESNTPLDPSSTENPSSDIWDQIILLLNTVLLEAWIPCFELVSYLLFLSKAPNGSNTEIPLLNTLILDSWTPGLELLHFIISLPHILPEHIVPDSTHFTQPSIELWVPVLEAVEHLLSVLTRVPYHLLLSLSTYKSLASFVLELSSTIGNLRSSSLSPEFVAQLTEILPSFPIASWLKLYDEAFLTLFQNKATKDYPKEEANSSTPPSSPHSCSQF</sequence>
<accession>A0A437A5Z2</accession>
<feature type="compositionally biased region" description="Basic and acidic residues" evidence="1">
    <location>
        <begin position="90"/>
        <end position="99"/>
    </location>
</feature>
<keyword evidence="3" id="KW-1185">Reference proteome</keyword>
<feature type="compositionally biased region" description="Polar residues" evidence="1">
    <location>
        <begin position="501"/>
        <end position="511"/>
    </location>
</feature>
<feature type="region of interest" description="Disordered" evidence="1">
    <location>
        <begin position="624"/>
        <end position="786"/>
    </location>
</feature>
<feature type="compositionally biased region" description="Polar residues" evidence="1">
    <location>
        <begin position="160"/>
        <end position="178"/>
    </location>
</feature>
<feature type="region of interest" description="Disordered" evidence="1">
    <location>
        <begin position="1381"/>
        <end position="1401"/>
    </location>
</feature>
<comment type="caution">
    <text evidence="2">The sequence shown here is derived from an EMBL/GenBank/DDBJ whole genome shotgun (WGS) entry which is preliminary data.</text>
</comment>
<feature type="compositionally biased region" description="Polar residues" evidence="1">
    <location>
        <begin position="934"/>
        <end position="949"/>
    </location>
</feature>
<feature type="compositionally biased region" description="Polar residues" evidence="1">
    <location>
        <begin position="773"/>
        <end position="782"/>
    </location>
</feature>
<feature type="compositionally biased region" description="Polar residues" evidence="1">
    <location>
        <begin position="352"/>
        <end position="364"/>
    </location>
</feature>
<feature type="compositionally biased region" description="Polar residues" evidence="1">
    <location>
        <begin position="439"/>
        <end position="449"/>
    </location>
</feature>
<feature type="region of interest" description="Disordered" evidence="1">
    <location>
        <begin position="800"/>
        <end position="827"/>
    </location>
</feature>
<feature type="compositionally biased region" description="Basic and acidic residues" evidence="1">
    <location>
        <begin position="657"/>
        <end position="682"/>
    </location>
</feature>
<feature type="compositionally biased region" description="Low complexity" evidence="1">
    <location>
        <begin position="1388"/>
        <end position="1401"/>
    </location>
</feature>
<dbReference type="GeneID" id="93587017"/>
<dbReference type="VEuPathDB" id="FungiDB:DFL_004706"/>
<evidence type="ECO:0000313" key="2">
    <source>
        <dbReference type="EMBL" id="RVD86430.1"/>
    </source>
</evidence>
<feature type="region of interest" description="Disordered" evidence="1">
    <location>
        <begin position="85"/>
        <end position="585"/>
    </location>
</feature>
<feature type="compositionally biased region" description="Polar residues" evidence="1">
    <location>
        <begin position="243"/>
        <end position="261"/>
    </location>
</feature>
<reference evidence="2 3" key="1">
    <citation type="submission" date="2019-01" db="EMBL/GenBank/DDBJ databases">
        <title>Intercellular communication is required for trap formation in the nematode-trapping fungus Duddingtonia flagrans.</title>
        <authorList>
            <person name="Youssar L."/>
            <person name="Wernet V."/>
            <person name="Hensel N."/>
            <person name="Hildebrandt H.-G."/>
            <person name="Fischer R."/>
        </authorList>
    </citation>
    <scope>NUCLEOTIDE SEQUENCE [LARGE SCALE GENOMIC DNA]</scope>
    <source>
        <strain evidence="2 3">CBS H-5679</strain>
    </source>
</reference>
<name>A0A437A5Z2_ARTFL</name>
<evidence type="ECO:0000256" key="1">
    <source>
        <dbReference type="SAM" id="MobiDB-lite"/>
    </source>
</evidence>
<feature type="compositionally biased region" description="Polar residues" evidence="1">
    <location>
        <begin position="469"/>
        <end position="479"/>
    </location>
</feature>
<feature type="compositionally biased region" description="Polar residues" evidence="1">
    <location>
        <begin position="268"/>
        <end position="312"/>
    </location>
</feature>
<gene>
    <name evidence="2" type="ORF">DFL_004706</name>
</gene>
<dbReference type="OrthoDB" id="5382889at2759"/>
<feature type="region of interest" description="Disordered" evidence="1">
    <location>
        <begin position="1021"/>
        <end position="1041"/>
    </location>
</feature>
<protein>
    <submittedName>
        <fullName evidence="2">Uncharacterized protein</fullName>
    </submittedName>
</protein>
<feature type="compositionally biased region" description="Polar residues" evidence="1">
    <location>
        <begin position="685"/>
        <end position="711"/>
    </location>
</feature>
<dbReference type="RefSeq" id="XP_067491974.1">
    <property type="nucleotide sequence ID" value="XM_067633846.1"/>
</dbReference>